<keyword evidence="5" id="KW-1185">Reference proteome</keyword>
<dbReference type="InterPro" id="IPR038595">
    <property type="entry name" value="LOR_sf"/>
</dbReference>
<dbReference type="Proteomes" id="UP000002051">
    <property type="component" value="Unassembled WGS sequence"/>
</dbReference>
<dbReference type="STRING" id="3880.G7I887"/>
<dbReference type="Pfam" id="PF04525">
    <property type="entry name" value="LOR"/>
    <property type="match status" value="1"/>
</dbReference>
<dbReference type="SUPFAM" id="SSF54518">
    <property type="entry name" value="Tubby C-terminal domain-like"/>
    <property type="match status" value="1"/>
</dbReference>
<dbReference type="EnsemblPlants" id="AES59119">
    <property type="protein sequence ID" value="AES59119"/>
    <property type="gene ID" value="MTR_1g014160"/>
</dbReference>
<dbReference type="InterPro" id="IPR007612">
    <property type="entry name" value="LOR"/>
</dbReference>
<evidence type="ECO:0000313" key="4">
    <source>
        <dbReference type="EnsemblPlants" id="AES59119"/>
    </source>
</evidence>
<evidence type="ECO:0000313" key="3">
    <source>
        <dbReference type="EMBL" id="AES59119.1"/>
    </source>
</evidence>
<reference evidence="3 5" key="2">
    <citation type="journal article" date="2014" name="BMC Genomics">
        <title>An improved genome release (version Mt4.0) for the model legume Medicago truncatula.</title>
        <authorList>
            <person name="Tang H."/>
            <person name="Krishnakumar V."/>
            <person name="Bidwell S."/>
            <person name="Rosen B."/>
            <person name="Chan A."/>
            <person name="Zhou S."/>
            <person name="Gentzbittel L."/>
            <person name="Childs K.L."/>
            <person name="Yandell M."/>
            <person name="Gundlach H."/>
            <person name="Mayer K.F."/>
            <person name="Schwartz D.C."/>
            <person name="Town C.D."/>
        </authorList>
    </citation>
    <scope>GENOME REANNOTATION</scope>
    <source>
        <strain evidence="4 5">cv. Jemalong A17</strain>
    </source>
</reference>
<accession>G7I887</accession>
<dbReference type="PANTHER" id="PTHR31087:SF160">
    <property type="entry name" value="PROTEIN LURP-ONE-RELATED 1-RELATED"/>
    <property type="match status" value="1"/>
</dbReference>
<comment type="similarity">
    <text evidence="1">Belongs to the LOR family.</text>
</comment>
<feature type="region of interest" description="Disordered" evidence="2">
    <location>
        <begin position="1"/>
        <end position="59"/>
    </location>
</feature>
<evidence type="ECO:0000256" key="1">
    <source>
        <dbReference type="ARBA" id="ARBA00005437"/>
    </source>
</evidence>
<proteinExistence type="inferred from homology"/>
<sequence>MHAYPCLIPSSETKTDHHQIPAEPNIPHTTNSRQAADATEAGRTEQQQQTQGPKQPTNPVHLIITRKRALFGDNFIVKDVNNKVVFTVKSTVAIIKPCQNRFLFDANGNCILHLRKSLLNDCWKAFRSESTQSNLIFTRKRSSLVTIWTEDELSLKNNNKISQWPKFEVFLKNNNTGVSDFNVIANLFEGSLNVRIGKSDNIVAQINQKLGTMFSRKKFMVTVCSNMDYAFIVALIVTLDY</sequence>
<feature type="compositionally biased region" description="Low complexity" evidence="2">
    <location>
        <begin position="38"/>
        <end position="57"/>
    </location>
</feature>
<dbReference type="Gene3D" id="2.40.160.200">
    <property type="entry name" value="LURP1-related"/>
    <property type="match status" value="1"/>
</dbReference>
<name>G7I887_MEDTR</name>
<protein>
    <submittedName>
        <fullName evidence="3">Tubby C 2 protein</fullName>
    </submittedName>
</protein>
<reference evidence="4" key="3">
    <citation type="submission" date="2015-04" db="UniProtKB">
        <authorList>
            <consortium name="EnsemblPlants"/>
        </authorList>
    </citation>
    <scope>IDENTIFICATION</scope>
    <source>
        <strain evidence="4">cv. Jemalong A17</strain>
    </source>
</reference>
<dbReference type="InterPro" id="IPR025659">
    <property type="entry name" value="Tubby-like_C"/>
</dbReference>
<reference evidence="3 5" key="1">
    <citation type="journal article" date="2011" name="Nature">
        <title>The Medicago genome provides insight into the evolution of rhizobial symbioses.</title>
        <authorList>
            <person name="Young N.D."/>
            <person name="Debelle F."/>
            <person name="Oldroyd G.E."/>
            <person name="Geurts R."/>
            <person name="Cannon S.B."/>
            <person name="Udvardi M.K."/>
            <person name="Benedito V.A."/>
            <person name="Mayer K.F."/>
            <person name="Gouzy J."/>
            <person name="Schoof H."/>
            <person name="Van de Peer Y."/>
            <person name="Proost S."/>
            <person name="Cook D.R."/>
            <person name="Meyers B.C."/>
            <person name="Spannagl M."/>
            <person name="Cheung F."/>
            <person name="De Mita S."/>
            <person name="Krishnakumar V."/>
            <person name="Gundlach H."/>
            <person name="Zhou S."/>
            <person name="Mudge J."/>
            <person name="Bharti A.K."/>
            <person name="Murray J.D."/>
            <person name="Naoumkina M.A."/>
            <person name="Rosen B."/>
            <person name="Silverstein K.A."/>
            <person name="Tang H."/>
            <person name="Rombauts S."/>
            <person name="Zhao P.X."/>
            <person name="Zhou P."/>
            <person name="Barbe V."/>
            <person name="Bardou P."/>
            <person name="Bechner M."/>
            <person name="Bellec A."/>
            <person name="Berger A."/>
            <person name="Berges H."/>
            <person name="Bidwell S."/>
            <person name="Bisseling T."/>
            <person name="Choisne N."/>
            <person name="Couloux A."/>
            <person name="Denny R."/>
            <person name="Deshpande S."/>
            <person name="Dai X."/>
            <person name="Doyle J.J."/>
            <person name="Dudez A.M."/>
            <person name="Farmer A.D."/>
            <person name="Fouteau S."/>
            <person name="Franken C."/>
            <person name="Gibelin C."/>
            <person name="Gish J."/>
            <person name="Goldstein S."/>
            <person name="Gonzalez A.J."/>
            <person name="Green P.J."/>
            <person name="Hallab A."/>
            <person name="Hartog M."/>
            <person name="Hua A."/>
            <person name="Humphray S.J."/>
            <person name="Jeong D.H."/>
            <person name="Jing Y."/>
            <person name="Jocker A."/>
            <person name="Kenton S.M."/>
            <person name="Kim D.J."/>
            <person name="Klee K."/>
            <person name="Lai H."/>
            <person name="Lang C."/>
            <person name="Lin S."/>
            <person name="Macmil S.L."/>
            <person name="Magdelenat G."/>
            <person name="Matthews L."/>
            <person name="McCorrison J."/>
            <person name="Monaghan E.L."/>
            <person name="Mun J.H."/>
            <person name="Najar F.Z."/>
            <person name="Nicholson C."/>
            <person name="Noirot C."/>
            <person name="O'Bleness M."/>
            <person name="Paule C.R."/>
            <person name="Poulain J."/>
            <person name="Prion F."/>
            <person name="Qin B."/>
            <person name="Qu C."/>
            <person name="Retzel E.F."/>
            <person name="Riddle C."/>
            <person name="Sallet E."/>
            <person name="Samain S."/>
            <person name="Samson N."/>
            <person name="Sanders I."/>
            <person name="Saurat O."/>
            <person name="Scarpelli C."/>
            <person name="Schiex T."/>
            <person name="Segurens B."/>
            <person name="Severin A.J."/>
            <person name="Sherrier D.J."/>
            <person name="Shi R."/>
            <person name="Sims S."/>
            <person name="Singer S.R."/>
            <person name="Sinharoy S."/>
            <person name="Sterck L."/>
            <person name="Viollet A."/>
            <person name="Wang B.B."/>
            <person name="Wang K."/>
            <person name="Wang M."/>
            <person name="Wang X."/>
            <person name="Warfsmann J."/>
            <person name="Weissenbach J."/>
            <person name="White D.D."/>
            <person name="White J.D."/>
            <person name="Wiley G.B."/>
            <person name="Wincker P."/>
            <person name="Xing Y."/>
            <person name="Yang L."/>
            <person name="Yao Z."/>
            <person name="Ying F."/>
            <person name="Zhai J."/>
            <person name="Zhou L."/>
            <person name="Zuber A."/>
            <person name="Denarie J."/>
            <person name="Dixon R.A."/>
            <person name="May G.D."/>
            <person name="Schwartz D.C."/>
            <person name="Rogers J."/>
            <person name="Quetier F."/>
            <person name="Town C.D."/>
            <person name="Roe B.A."/>
        </authorList>
    </citation>
    <scope>NUCLEOTIDE SEQUENCE [LARGE SCALE GENOMIC DNA]</scope>
    <source>
        <strain evidence="3">A17</strain>
        <strain evidence="4 5">cv. Jemalong A17</strain>
    </source>
</reference>
<evidence type="ECO:0000313" key="5">
    <source>
        <dbReference type="Proteomes" id="UP000002051"/>
    </source>
</evidence>
<dbReference type="PaxDb" id="3880-AES59119"/>
<gene>
    <name evidence="3" type="ordered locus">MTR_1g014160</name>
</gene>
<organism evidence="3 5">
    <name type="scientific">Medicago truncatula</name>
    <name type="common">Barrel medic</name>
    <name type="synonym">Medicago tribuloides</name>
    <dbReference type="NCBI Taxonomy" id="3880"/>
    <lineage>
        <taxon>Eukaryota</taxon>
        <taxon>Viridiplantae</taxon>
        <taxon>Streptophyta</taxon>
        <taxon>Embryophyta</taxon>
        <taxon>Tracheophyta</taxon>
        <taxon>Spermatophyta</taxon>
        <taxon>Magnoliopsida</taxon>
        <taxon>eudicotyledons</taxon>
        <taxon>Gunneridae</taxon>
        <taxon>Pentapetalae</taxon>
        <taxon>rosids</taxon>
        <taxon>fabids</taxon>
        <taxon>Fabales</taxon>
        <taxon>Fabaceae</taxon>
        <taxon>Papilionoideae</taxon>
        <taxon>50 kb inversion clade</taxon>
        <taxon>NPAAA clade</taxon>
        <taxon>Hologalegina</taxon>
        <taxon>IRL clade</taxon>
        <taxon>Trifolieae</taxon>
        <taxon>Medicago</taxon>
    </lineage>
</organism>
<dbReference type="EMBL" id="CM001217">
    <property type="protein sequence ID" value="AES59119.1"/>
    <property type="molecule type" value="Genomic_DNA"/>
</dbReference>
<evidence type="ECO:0000256" key="2">
    <source>
        <dbReference type="SAM" id="MobiDB-lite"/>
    </source>
</evidence>
<dbReference type="HOGENOM" id="CLU_063146_5_1_1"/>
<dbReference type="PANTHER" id="PTHR31087">
    <property type="match status" value="1"/>
</dbReference>
<dbReference type="AlphaFoldDB" id="G7I887"/>